<dbReference type="EMBL" id="PITP01000528">
    <property type="protein sequence ID" value="PKD78539.1"/>
    <property type="molecule type" value="Genomic_DNA"/>
</dbReference>
<reference evidence="1 2" key="1">
    <citation type="submission" date="2017-12" db="EMBL/GenBank/DDBJ databases">
        <title>Rapid rising of carbapenem-resistant Enterobacteriaceae(CRE) and emergence of colistin resistance genemcr-1 in CRE in the hospital of Henan, China.</title>
        <authorList>
            <person name="Sun Q."/>
            <person name="Zhang R."/>
            <person name="Li Y."/>
            <person name="Shen Y."/>
            <person name="Zhang Y."/>
            <person name="Yang J."/>
            <person name="Shu L."/>
            <person name="Zhou H."/>
            <person name="Wang Y."/>
            <person name="Wang B."/>
            <person name="Shen Z."/>
        </authorList>
    </citation>
    <scope>NUCLEOTIDE SEQUENCE [LARGE SCALE GENOMIC DNA]</scope>
    <source>
        <strain evidence="1 2">3512</strain>
    </source>
</reference>
<evidence type="ECO:0000313" key="1">
    <source>
        <dbReference type="EMBL" id="PKD78539.1"/>
    </source>
</evidence>
<organism evidence="1 2">
    <name type="scientific">Escherichia coli</name>
    <dbReference type="NCBI Taxonomy" id="562"/>
    <lineage>
        <taxon>Bacteria</taxon>
        <taxon>Pseudomonadati</taxon>
        <taxon>Pseudomonadota</taxon>
        <taxon>Gammaproteobacteria</taxon>
        <taxon>Enterobacterales</taxon>
        <taxon>Enterobacteriaceae</taxon>
        <taxon>Escherichia</taxon>
    </lineage>
</organism>
<evidence type="ECO:0000313" key="2">
    <source>
        <dbReference type="Proteomes" id="UP000233549"/>
    </source>
</evidence>
<gene>
    <name evidence="1" type="ORF">CWS33_29770</name>
</gene>
<name>A0AAP8HTZ6_ECOLX</name>
<sequence>SIGNGPATPGNSLHNPGYDFNDDSLSLGATYWVKLVERFLARPAV</sequence>
<feature type="non-terminal residue" evidence="1">
    <location>
        <position position="1"/>
    </location>
</feature>
<accession>A0AAP8HTZ6</accession>
<dbReference type="Proteomes" id="UP000233549">
    <property type="component" value="Unassembled WGS sequence"/>
</dbReference>
<protein>
    <submittedName>
        <fullName evidence="1">Amidohydrolase</fullName>
    </submittedName>
</protein>
<dbReference type="AlphaFoldDB" id="A0AAP8HTZ6"/>
<comment type="caution">
    <text evidence="1">The sequence shown here is derived from an EMBL/GenBank/DDBJ whole genome shotgun (WGS) entry which is preliminary data.</text>
</comment>
<proteinExistence type="predicted"/>